<dbReference type="SMART" id="SM00530">
    <property type="entry name" value="HTH_XRE"/>
    <property type="match status" value="1"/>
</dbReference>
<sequence>MSFGKDLVQSAHEALAIARGEMEPGRVRTFEAPDVAGIRKRQRLTQAAFAARYGIPVATLRDWEQKRRTPDGATAAFLRVIEREPEAVARALNG</sequence>
<reference evidence="6" key="1">
    <citation type="journal article" date="2019" name="Int. J. Syst. Evol. Microbiol.">
        <title>The Global Catalogue of Microorganisms (GCM) 10K type strain sequencing project: providing services to taxonomists for standard genome sequencing and annotation.</title>
        <authorList>
            <consortium name="The Broad Institute Genomics Platform"/>
            <consortium name="The Broad Institute Genome Sequencing Center for Infectious Disease"/>
            <person name="Wu L."/>
            <person name="Ma J."/>
        </authorList>
    </citation>
    <scope>NUCLEOTIDE SEQUENCE [LARGE SCALE GENOMIC DNA]</scope>
    <source>
        <strain evidence="6">KACC 11588</strain>
    </source>
</reference>
<dbReference type="SUPFAM" id="SSF47413">
    <property type="entry name" value="lambda repressor-like DNA-binding domains"/>
    <property type="match status" value="1"/>
</dbReference>
<dbReference type="PANTHER" id="PTHR36511:SF3">
    <property type="entry name" value="ANTITOXIN HIGA-2"/>
    <property type="match status" value="1"/>
</dbReference>
<proteinExistence type="predicted"/>
<evidence type="ECO:0000259" key="4">
    <source>
        <dbReference type="PROSITE" id="PS50943"/>
    </source>
</evidence>
<evidence type="ECO:0000256" key="2">
    <source>
        <dbReference type="ARBA" id="ARBA00023125"/>
    </source>
</evidence>
<dbReference type="Pfam" id="PF01381">
    <property type="entry name" value="HTH_3"/>
    <property type="match status" value="1"/>
</dbReference>
<dbReference type="Proteomes" id="UP001596056">
    <property type="component" value="Unassembled WGS sequence"/>
</dbReference>
<keyword evidence="1" id="KW-0805">Transcription regulation</keyword>
<dbReference type="EMBL" id="JBHSNA010000032">
    <property type="protein sequence ID" value="MFC5568250.1"/>
    <property type="molecule type" value="Genomic_DNA"/>
</dbReference>
<keyword evidence="6" id="KW-1185">Reference proteome</keyword>
<dbReference type="InterPro" id="IPR001387">
    <property type="entry name" value="Cro/C1-type_HTH"/>
</dbReference>
<feature type="domain" description="HTH cro/C1-type" evidence="4">
    <location>
        <begin position="35"/>
        <end position="88"/>
    </location>
</feature>
<dbReference type="PANTHER" id="PTHR36511">
    <property type="entry name" value="MERR FAMILY BACTERIAL REGULATORY PROTEIN"/>
    <property type="match status" value="1"/>
</dbReference>
<dbReference type="Gene3D" id="1.10.260.40">
    <property type="entry name" value="lambda repressor-like DNA-binding domains"/>
    <property type="match status" value="1"/>
</dbReference>
<dbReference type="InterPro" id="IPR052359">
    <property type="entry name" value="HTH-type_reg/antitoxin"/>
</dbReference>
<evidence type="ECO:0000256" key="1">
    <source>
        <dbReference type="ARBA" id="ARBA00023015"/>
    </source>
</evidence>
<organism evidence="5 6">
    <name type="scientific">Rubellimicrobium aerolatum</name>
    <dbReference type="NCBI Taxonomy" id="490979"/>
    <lineage>
        <taxon>Bacteria</taxon>
        <taxon>Pseudomonadati</taxon>
        <taxon>Pseudomonadota</taxon>
        <taxon>Alphaproteobacteria</taxon>
        <taxon>Rhodobacterales</taxon>
        <taxon>Roseobacteraceae</taxon>
        <taxon>Rubellimicrobium</taxon>
    </lineage>
</organism>
<evidence type="ECO:0000256" key="3">
    <source>
        <dbReference type="ARBA" id="ARBA00023163"/>
    </source>
</evidence>
<gene>
    <name evidence="5" type="primary">nadS</name>
    <name evidence="5" type="ORF">ACFPOC_17745</name>
</gene>
<name>A0ABW0SI18_9RHOB</name>
<keyword evidence="3" id="KW-0804">Transcription</keyword>
<dbReference type="CDD" id="cd00093">
    <property type="entry name" value="HTH_XRE"/>
    <property type="match status" value="1"/>
</dbReference>
<protein>
    <submittedName>
        <fullName evidence="5">NadS family protein</fullName>
    </submittedName>
</protein>
<dbReference type="InterPro" id="IPR047761">
    <property type="entry name" value="NadS-like"/>
</dbReference>
<dbReference type="NCBIfam" id="NF041265">
    <property type="entry name" value="NadS"/>
    <property type="match status" value="1"/>
</dbReference>
<dbReference type="RefSeq" id="WP_209843304.1">
    <property type="nucleotide sequence ID" value="NZ_JAGGJP010000028.1"/>
</dbReference>
<evidence type="ECO:0000313" key="6">
    <source>
        <dbReference type="Proteomes" id="UP001596056"/>
    </source>
</evidence>
<dbReference type="PROSITE" id="PS50943">
    <property type="entry name" value="HTH_CROC1"/>
    <property type="match status" value="1"/>
</dbReference>
<accession>A0ABW0SI18</accession>
<evidence type="ECO:0000313" key="5">
    <source>
        <dbReference type="EMBL" id="MFC5568250.1"/>
    </source>
</evidence>
<comment type="caution">
    <text evidence="5">The sequence shown here is derived from an EMBL/GenBank/DDBJ whole genome shotgun (WGS) entry which is preliminary data.</text>
</comment>
<keyword evidence="2" id="KW-0238">DNA-binding</keyword>
<dbReference type="InterPro" id="IPR010982">
    <property type="entry name" value="Lambda_DNA-bd_dom_sf"/>
</dbReference>